<gene>
    <name evidence="2" type="ORF">CK503_03170</name>
</gene>
<proteinExistence type="predicted"/>
<evidence type="ECO:0000313" key="2">
    <source>
        <dbReference type="EMBL" id="PAU95214.1"/>
    </source>
</evidence>
<comment type="caution">
    <text evidence="2">The sequence shown here is derived from an EMBL/GenBank/DDBJ whole genome shotgun (WGS) entry which is preliminary data.</text>
</comment>
<name>A0A2A2GDZ2_9BACT</name>
<evidence type="ECO:0000256" key="1">
    <source>
        <dbReference type="SAM" id="Phobius"/>
    </source>
</evidence>
<dbReference type="OrthoDB" id="6212711at2"/>
<dbReference type="Proteomes" id="UP000218831">
    <property type="component" value="Unassembled WGS sequence"/>
</dbReference>
<feature type="transmembrane region" description="Helical" evidence="1">
    <location>
        <begin position="117"/>
        <end position="141"/>
    </location>
</feature>
<keyword evidence="3" id="KW-1185">Reference proteome</keyword>
<keyword evidence="1" id="KW-0812">Transmembrane</keyword>
<protein>
    <submittedName>
        <fullName evidence="2">Uncharacterized protein</fullName>
    </submittedName>
</protein>
<keyword evidence="1" id="KW-1133">Transmembrane helix</keyword>
<feature type="transmembrane region" description="Helical" evidence="1">
    <location>
        <begin position="52"/>
        <end position="73"/>
    </location>
</feature>
<feature type="transmembrane region" description="Helical" evidence="1">
    <location>
        <begin position="13"/>
        <end position="32"/>
    </location>
</feature>
<keyword evidence="1" id="KW-0472">Membrane</keyword>
<dbReference type="EMBL" id="NSKE01000002">
    <property type="protein sequence ID" value="PAU95214.1"/>
    <property type="molecule type" value="Genomic_DNA"/>
</dbReference>
<feature type="transmembrane region" description="Helical" evidence="1">
    <location>
        <begin position="238"/>
        <end position="256"/>
    </location>
</feature>
<dbReference type="RefSeq" id="WP_095605340.1">
    <property type="nucleotide sequence ID" value="NZ_NSKE01000002.1"/>
</dbReference>
<evidence type="ECO:0000313" key="3">
    <source>
        <dbReference type="Proteomes" id="UP000218831"/>
    </source>
</evidence>
<reference evidence="2 3" key="1">
    <citation type="submission" date="2017-08" db="EMBL/GenBank/DDBJ databases">
        <title>Aliifodinibius alkalisoli sp. nov., isolated from saline alkaline soil.</title>
        <authorList>
            <person name="Liu D."/>
            <person name="Zhang G."/>
        </authorList>
    </citation>
    <scope>NUCLEOTIDE SEQUENCE [LARGE SCALE GENOMIC DNA]</scope>
    <source>
        <strain evidence="2 3">WN023</strain>
    </source>
</reference>
<accession>A0A2A2GDZ2</accession>
<sequence length="301" mass="35194">MERLQNPFSLYDFLGYLIPGATGIYIFLFMIAPEKTTWSGFFDYYSLDRTAVYIPLIISSYIMGHIISFLSSVTVEKYSVWSLGYPSKYLLGIDTKGYWGSIKKESKSEFEKVIRSIFRVAMGVFLAPIAVFDSLLGWLFYGRFLYARELDDFTKNTIISYLDNNFEQVSDIRNPDETGDVNDQNFFKVIYHYCLERVKYQQNKFQNYNALYGFLRALSFLFVVIFWSMIFSGVVLDYIFLLSFVVVASIVCYMGYNKFSRRFTLEVLMAFISIQKEKTSDSFATVEDTSRFSEWVYTQES</sequence>
<organism evidence="2 3">
    <name type="scientific">Fodinibius salipaludis</name>
    <dbReference type="NCBI Taxonomy" id="2032627"/>
    <lineage>
        <taxon>Bacteria</taxon>
        <taxon>Pseudomonadati</taxon>
        <taxon>Balneolota</taxon>
        <taxon>Balneolia</taxon>
        <taxon>Balneolales</taxon>
        <taxon>Balneolaceae</taxon>
        <taxon>Fodinibius</taxon>
    </lineage>
</organism>
<dbReference type="AlphaFoldDB" id="A0A2A2GDZ2"/>
<feature type="transmembrane region" description="Helical" evidence="1">
    <location>
        <begin position="210"/>
        <end position="232"/>
    </location>
</feature>